<feature type="compositionally biased region" description="Acidic residues" evidence="3">
    <location>
        <begin position="46"/>
        <end position="62"/>
    </location>
</feature>
<gene>
    <name evidence="5" type="ORF">GSOID_T00031665001</name>
</gene>
<keyword evidence="2" id="KW-0539">Nucleus</keyword>
<evidence type="ECO:0000256" key="2">
    <source>
        <dbReference type="ARBA" id="ARBA00023242"/>
    </source>
</evidence>
<dbReference type="InterPro" id="IPR027417">
    <property type="entry name" value="P-loop_NTPase"/>
</dbReference>
<reference evidence="5" key="1">
    <citation type="journal article" date="2010" name="Science">
        <title>Plasticity of animal genome architecture unmasked by rapid evolution of a pelagic tunicate.</title>
        <authorList>
            <person name="Denoeud F."/>
            <person name="Henriet S."/>
            <person name="Mungpakdee S."/>
            <person name="Aury J.M."/>
            <person name="Da Silva C."/>
            <person name="Brinkmann H."/>
            <person name="Mikhaleva J."/>
            <person name="Olsen L.C."/>
            <person name="Jubin C."/>
            <person name="Canestro C."/>
            <person name="Bouquet J.M."/>
            <person name="Danks G."/>
            <person name="Poulain J."/>
            <person name="Campsteijn C."/>
            <person name="Adamski M."/>
            <person name="Cross I."/>
            <person name="Yadetie F."/>
            <person name="Muffato M."/>
            <person name="Louis A."/>
            <person name="Butcher S."/>
            <person name="Tsagkogeorga G."/>
            <person name="Konrad A."/>
            <person name="Singh S."/>
            <person name="Jensen M.F."/>
            <person name="Cong E.H."/>
            <person name="Eikeseth-Otteraa H."/>
            <person name="Noel B."/>
            <person name="Anthouard V."/>
            <person name="Porcel B.M."/>
            <person name="Kachouri-Lafond R."/>
            <person name="Nishino A."/>
            <person name="Ugolini M."/>
            <person name="Chourrout P."/>
            <person name="Nishida H."/>
            <person name="Aasland R."/>
            <person name="Huzurbazar S."/>
            <person name="Westhof E."/>
            <person name="Delsuc F."/>
            <person name="Lehrach H."/>
            <person name="Reinhardt R."/>
            <person name="Weissenbach J."/>
            <person name="Roy S.W."/>
            <person name="Artiguenave F."/>
            <person name="Postlethwait J.H."/>
            <person name="Manak J.R."/>
            <person name="Thompson E.M."/>
            <person name="Jaillon O."/>
            <person name="Du Pasquier L."/>
            <person name="Boudinot P."/>
            <person name="Liberles D.A."/>
            <person name="Volff J.N."/>
            <person name="Philippe H."/>
            <person name="Lenhard B."/>
            <person name="Roest Crollius H."/>
            <person name="Wincker P."/>
            <person name="Chourrout D."/>
        </authorList>
    </citation>
    <scope>NUCLEOTIDE SEQUENCE [LARGE SCALE GENOMIC DNA]</scope>
</reference>
<evidence type="ECO:0000256" key="1">
    <source>
        <dbReference type="ARBA" id="ARBA00004123"/>
    </source>
</evidence>
<feature type="non-terminal residue" evidence="5">
    <location>
        <position position="387"/>
    </location>
</feature>
<protein>
    <recommendedName>
        <fullName evidence="4">ATPase AAA-type core domain-containing protein</fullName>
    </recommendedName>
</protein>
<evidence type="ECO:0000256" key="3">
    <source>
        <dbReference type="SAM" id="MobiDB-lite"/>
    </source>
</evidence>
<feature type="region of interest" description="Disordered" evidence="3">
    <location>
        <begin position="44"/>
        <end position="110"/>
    </location>
</feature>
<evidence type="ECO:0000313" key="5">
    <source>
        <dbReference type="EMBL" id="CBY38155.1"/>
    </source>
</evidence>
<feature type="compositionally biased region" description="Acidic residues" evidence="3">
    <location>
        <begin position="81"/>
        <end position="92"/>
    </location>
</feature>
<accession>E4YRR3</accession>
<dbReference type="AlphaFoldDB" id="E4YRR3"/>
<dbReference type="Gene3D" id="3.40.50.300">
    <property type="entry name" value="P-loop containing nucleotide triphosphate hydrolases"/>
    <property type="match status" value="1"/>
</dbReference>
<dbReference type="GO" id="GO:0016887">
    <property type="term" value="F:ATP hydrolysis activity"/>
    <property type="evidence" value="ECO:0007669"/>
    <property type="project" value="InterPro"/>
</dbReference>
<sequence>MEEQEEYEAWLAEQIAANEDKNEADNLGVDEDVFAEIEAMEKAMEDEANENEGDLLIDEPPEQENGTVTGASDNHDFTNPFDEEETPTDVENETGAKRKHSSDGASNAAKRARITADDFLPKRTKVLRVPPLECDFVRICSGEGDTRFVRKVPHYQEIVSSADIDLLGVSMFDLKMKADDLREEMQLNAMKIKTLCRYSGGKRQQTTEWTSTYRAKKYTELLSDEYINRTIIKWMKKWDPCVFNKKSERSKKKAEEKKQMTEEEKKKNRFKKAWSENLAEEVDEEDPLGRPKMKVLMLCGAPGLGKTTLAFVAAKHCGYNSVEINASDDRAGTEFKRKVDDALTNSSATNKKPSCLILDEIDGVYAPSAKFLLSRIQAVETKNKKGK</sequence>
<dbReference type="Pfam" id="PF00004">
    <property type="entry name" value="AAA"/>
    <property type="match status" value="1"/>
</dbReference>
<name>E4YRR3_OIKDI</name>
<proteinExistence type="predicted"/>
<organism evidence="5">
    <name type="scientific">Oikopleura dioica</name>
    <name type="common">Tunicate</name>
    <dbReference type="NCBI Taxonomy" id="34765"/>
    <lineage>
        <taxon>Eukaryota</taxon>
        <taxon>Metazoa</taxon>
        <taxon>Chordata</taxon>
        <taxon>Tunicata</taxon>
        <taxon>Appendicularia</taxon>
        <taxon>Copelata</taxon>
        <taxon>Oikopleuridae</taxon>
        <taxon>Oikopleura</taxon>
    </lineage>
</organism>
<feature type="region of interest" description="Disordered" evidence="3">
    <location>
        <begin position="249"/>
        <end position="268"/>
    </location>
</feature>
<feature type="compositionally biased region" description="Basic and acidic residues" evidence="3">
    <location>
        <begin position="253"/>
        <end position="266"/>
    </location>
</feature>
<dbReference type="CDD" id="cd00009">
    <property type="entry name" value="AAA"/>
    <property type="match status" value="1"/>
</dbReference>
<dbReference type="InterPro" id="IPR003959">
    <property type="entry name" value="ATPase_AAA_core"/>
</dbReference>
<dbReference type="Proteomes" id="UP000011014">
    <property type="component" value="Unassembled WGS sequence"/>
</dbReference>
<comment type="subcellular location">
    <subcellularLocation>
        <location evidence="1">Nucleus</location>
    </subcellularLocation>
</comment>
<dbReference type="EMBL" id="FN655147">
    <property type="protein sequence ID" value="CBY38155.1"/>
    <property type="molecule type" value="Genomic_DNA"/>
</dbReference>
<dbReference type="GO" id="GO:0005634">
    <property type="term" value="C:nucleus"/>
    <property type="evidence" value="ECO:0007669"/>
    <property type="project" value="UniProtKB-SubCell"/>
</dbReference>
<evidence type="ECO:0000259" key="4">
    <source>
        <dbReference type="Pfam" id="PF00004"/>
    </source>
</evidence>
<dbReference type="SUPFAM" id="SSF52540">
    <property type="entry name" value="P-loop containing nucleoside triphosphate hydrolases"/>
    <property type="match status" value="1"/>
</dbReference>
<dbReference type="PANTHER" id="PTHR46765">
    <property type="entry name" value="P-LOOP CONTAINING NUCLEOSIDE TRIPHOSPHATE HYDROLASES SUPERFAMILY PROTEIN"/>
    <property type="match status" value="1"/>
</dbReference>
<feature type="domain" description="ATPase AAA-type core" evidence="4">
    <location>
        <begin position="296"/>
        <end position="368"/>
    </location>
</feature>
<dbReference type="InterPro" id="IPR053016">
    <property type="entry name" value="CTF18-RFC_complex"/>
</dbReference>
<dbReference type="PANTHER" id="PTHR46765:SF1">
    <property type="entry name" value="P-LOOP CONTAINING NUCLEOSIDE TRIPHOSPHATE HYDROLASES SUPERFAMILY PROTEIN"/>
    <property type="match status" value="1"/>
</dbReference>
<dbReference type="GO" id="GO:0005524">
    <property type="term" value="F:ATP binding"/>
    <property type="evidence" value="ECO:0007669"/>
    <property type="project" value="InterPro"/>
</dbReference>